<protein>
    <submittedName>
        <fullName evidence="2">Uncharacterized protein</fullName>
    </submittedName>
</protein>
<feature type="non-terminal residue" evidence="2">
    <location>
        <position position="1"/>
    </location>
</feature>
<proteinExistence type="predicted"/>
<dbReference type="AlphaFoldDB" id="A0A7J7FAY7"/>
<keyword evidence="3" id="KW-1185">Reference proteome</keyword>
<name>A0A7J7FAY7_DICBM</name>
<evidence type="ECO:0000256" key="1">
    <source>
        <dbReference type="SAM" id="MobiDB-lite"/>
    </source>
</evidence>
<feature type="region of interest" description="Disordered" evidence="1">
    <location>
        <begin position="58"/>
        <end position="106"/>
    </location>
</feature>
<evidence type="ECO:0000313" key="2">
    <source>
        <dbReference type="EMBL" id="KAF5925058.1"/>
    </source>
</evidence>
<organism evidence="2 3">
    <name type="scientific">Diceros bicornis minor</name>
    <name type="common">South-central black rhinoceros</name>
    <dbReference type="NCBI Taxonomy" id="77932"/>
    <lineage>
        <taxon>Eukaryota</taxon>
        <taxon>Metazoa</taxon>
        <taxon>Chordata</taxon>
        <taxon>Craniata</taxon>
        <taxon>Vertebrata</taxon>
        <taxon>Euteleostomi</taxon>
        <taxon>Mammalia</taxon>
        <taxon>Eutheria</taxon>
        <taxon>Laurasiatheria</taxon>
        <taxon>Perissodactyla</taxon>
        <taxon>Rhinocerotidae</taxon>
        <taxon>Diceros</taxon>
    </lineage>
</organism>
<accession>A0A7J7FAY7</accession>
<feature type="compositionally biased region" description="Basic and acidic residues" evidence="1">
    <location>
        <begin position="58"/>
        <end position="84"/>
    </location>
</feature>
<reference evidence="2 3" key="1">
    <citation type="journal article" date="2020" name="Mol. Biol. Evol.">
        <title>Interspecific Gene Flow and the Evolution of Specialization in Black and White Rhinoceros.</title>
        <authorList>
            <person name="Moodley Y."/>
            <person name="Westbury M.V."/>
            <person name="Russo I.M."/>
            <person name="Gopalakrishnan S."/>
            <person name="Rakotoarivelo A."/>
            <person name="Olsen R.A."/>
            <person name="Prost S."/>
            <person name="Tunstall T."/>
            <person name="Ryder O.A."/>
            <person name="Dalen L."/>
            <person name="Bruford M.W."/>
        </authorList>
    </citation>
    <scope>NUCLEOTIDE SEQUENCE [LARGE SCALE GENOMIC DNA]</scope>
    <source>
        <strain evidence="2">SBR-YM</strain>
        <tissue evidence="2">Skin</tissue>
    </source>
</reference>
<sequence length="106" mass="12627">ERRGNRLAGWWATISNFCTSPNLTWKIMQSNLTFFRFLHDLDRRKKWVKKCRTADLEDKTPDQLKHKQKKNDETSEQKQTHKETTATLGTPVQRKKANNKMKTFYA</sequence>
<gene>
    <name evidence="2" type="ORF">HPG69_008734</name>
</gene>
<comment type="caution">
    <text evidence="2">The sequence shown here is derived from an EMBL/GenBank/DDBJ whole genome shotgun (WGS) entry which is preliminary data.</text>
</comment>
<dbReference type="EMBL" id="JACDTQ010000823">
    <property type="protein sequence ID" value="KAF5925058.1"/>
    <property type="molecule type" value="Genomic_DNA"/>
</dbReference>
<evidence type="ECO:0000313" key="3">
    <source>
        <dbReference type="Proteomes" id="UP000551758"/>
    </source>
</evidence>
<dbReference type="Proteomes" id="UP000551758">
    <property type="component" value="Unassembled WGS sequence"/>
</dbReference>